<dbReference type="InterPro" id="IPR019188">
    <property type="entry name" value="SNAPC1"/>
</dbReference>
<organism evidence="1 2">
    <name type="scientific">Ramazzottius varieornatus</name>
    <name type="common">Water bear</name>
    <name type="synonym">Tardigrade</name>
    <dbReference type="NCBI Taxonomy" id="947166"/>
    <lineage>
        <taxon>Eukaryota</taxon>
        <taxon>Metazoa</taxon>
        <taxon>Ecdysozoa</taxon>
        <taxon>Tardigrada</taxon>
        <taxon>Eutardigrada</taxon>
        <taxon>Parachela</taxon>
        <taxon>Hypsibioidea</taxon>
        <taxon>Ramazzottiidae</taxon>
        <taxon>Ramazzottius</taxon>
    </lineage>
</organism>
<dbReference type="AlphaFoldDB" id="A0A1D1V2W5"/>
<accession>A0A1D1V2W5</accession>
<dbReference type="GO" id="GO:0043565">
    <property type="term" value="F:sequence-specific DNA binding"/>
    <property type="evidence" value="ECO:0007669"/>
    <property type="project" value="TreeGrafter"/>
</dbReference>
<dbReference type="Proteomes" id="UP000186922">
    <property type="component" value="Unassembled WGS sequence"/>
</dbReference>
<comment type="caution">
    <text evidence="1">The sequence shown here is derived from an EMBL/GenBank/DDBJ whole genome shotgun (WGS) entry which is preliminary data.</text>
</comment>
<evidence type="ECO:0000313" key="2">
    <source>
        <dbReference type="Proteomes" id="UP000186922"/>
    </source>
</evidence>
<dbReference type="GO" id="GO:0042796">
    <property type="term" value="P:snRNA transcription by RNA polymerase III"/>
    <property type="evidence" value="ECO:0007669"/>
    <property type="project" value="TreeGrafter"/>
</dbReference>
<proteinExistence type="predicted"/>
<dbReference type="PANTHER" id="PTHR15131">
    <property type="entry name" value="SMALL NUCLEAR RNA ACTIVATING COMPLEX, POLYPEPTIDE 1"/>
    <property type="match status" value="1"/>
</dbReference>
<keyword evidence="2" id="KW-1185">Reference proteome</keyword>
<dbReference type="EMBL" id="BDGG01000003">
    <property type="protein sequence ID" value="GAU96146.1"/>
    <property type="molecule type" value="Genomic_DNA"/>
</dbReference>
<name>A0A1D1V2W5_RAMVA</name>
<evidence type="ECO:0008006" key="3">
    <source>
        <dbReference type="Google" id="ProtNLM"/>
    </source>
</evidence>
<dbReference type="GO" id="GO:0042795">
    <property type="term" value="P:snRNA transcription by RNA polymerase II"/>
    <property type="evidence" value="ECO:0007669"/>
    <property type="project" value="TreeGrafter"/>
</dbReference>
<gene>
    <name evidence="1" type="primary">RvY_07634-1</name>
    <name evidence="1" type="synonym">RvY_07634.1</name>
    <name evidence="1" type="ORF">RvY_07634</name>
</gene>
<sequence>MDRPRTRKRTNKEREEEEYALTGALNGFREDVRRMLDAYLQTQSSRLVDFVDLWERVKFGHVFAGFRTKNNTKRLDFTELHQFAEKVFHEAVLLCLTPNNQQVRQAGFYFLYCLYIARPLHCHAKIRVHPKNELVPLKTFAKSLQTEGSPDPLMCFLELYRTHAFDYTLTSFPMGWHTQRSRMWRDGATLSVSTPGVLLLPVDPSFTAMAKAEADYTQKKADLFSSSSNEINILDHAKFDSTSKGFPQCITLEVQRCQEETEKLS</sequence>
<reference evidence="1 2" key="1">
    <citation type="journal article" date="2016" name="Nat. Commun.">
        <title>Extremotolerant tardigrade genome and improved radiotolerance of human cultured cells by tardigrade-unique protein.</title>
        <authorList>
            <person name="Hashimoto T."/>
            <person name="Horikawa D.D."/>
            <person name="Saito Y."/>
            <person name="Kuwahara H."/>
            <person name="Kozuka-Hata H."/>
            <person name="Shin-I T."/>
            <person name="Minakuchi Y."/>
            <person name="Ohishi K."/>
            <person name="Motoyama A."/>
            <person name="Aizu T."/>
            <person name="Enomoto A."/>
            <person name="Kondo K."/>
            <person name="Tanaka S."/>
            <person name="Hara Y."/>
            <person name="Koshikawa S."/>
            <person name="Sagara H."/>
            <person name="Miura T."/>
            <person name="Yokobori S."/>
            <person name="Miyagawa K."/>
            <person name="Suzuki Y."/>
            <person name="Kubo T."/>
            <person name="Oyama M."/>
            <person name="Kohara Y."/>
            <person name="Fujiyama A."/>
            <person name="Arakawa K."/>
            <person name="Katayama T."/>
            <person name="Toyoda A."/>
            <person name="Kunieda T."/>
        </authorList>
    </citation>
    <scope>NUCLEOTIDE SEQUENCE [LARGE SCALE GENOMIC DNA]</scope>
    <source>
        <strain evidence="1 2">YOKOZUNA-1</strain>
    </source>
</reference>
<dbReference type="PANTHER" id="PTHR15131:SF3">
    <property type="entry name" value="SNRNA-ACTIVATING PROTEIN COMPLEX SUBUNIT 1"/>
    <property type="match status" value="1"/>
</dbReference>
<protein>
    <recommendedName>
        <fullName evidence="3">snRNA-activating protein complex subunit 1</fullName>
    </recommendedName>
</protein>
<dbReference type="GO" id="GO:0019185">
    <property type="term" value="C:snRNA-activating protein complex"/>
    <property type="evidence" value="ECO:0007669"/>
    <property type="project" value="TreeGrafter"/>
</dbReference>
<dbReference type="OrthoDB" id="20127at2759"/>
<dbReference type="STRING" id="947166.A0A1D1V2W5"/>
<evidence type="ECO:0000313" key="1">
    <source>
        <dbReference type="EMBL" id="GAU96146.1"/>
    </source>
</evidence>
<dbReference type="Pfam" id="PF09808">
    <property type="entry name" value="SNAPC1"/>
    <property type="match status" value="1"/>
</dbReference>